<dbReference type="PROSITE" id="PS00973">
    <property type="entry name" value="USP_2"/>
    <property type="match status" value="1"/>
</dbReference>
<proteinExistence type="inferred from homology"/>
<feature type="region of interest" description="Disordered" evidence="8">
    <location>
        <begin position="782"/>
        <end position="803"/>
    </location>
</feature>
<feature type="compositionally biased region" description="Low complexity" evidence="8">
    <location>
        <begin position="1193"/>
        <end position="1213"/>
    </location>
</feature>
<dbReference type="SUPFAM" id="SSF54001">
    <property type="entry name" value="Cysteine proteinases"/>
    <property type="match status" value="1"/>
</dbReference>
<evidence type="ECO:0000256" key="3">
    <source>
        <dbReference type="ARBA" id="ARBA00012759"/>
    </source>
</evidence>
<feature type="compositionally biased region" description="Polar residues" evidence="8">
    <location>
        <begin position="30"/>
        <end position="41"/>
    </location>
</feature>
<evidence type="ECO:0000259" key="9">
    <source>
        <dbReference type="PROSITE" id="PS50235"/>
    </source>
</evidence>
<dbReference type="SUPFAM" id="SSF143791">
    <property type="entry name" value="DUSP-like"/>
    <property type="match status" value="1"/>
</dbReference>
<dbReference type="InterPro" id="IPR050185">
    <property type="entry name" value="Ub_carboxyl-term_hydrolase"/>
</dbReference>
<name>A0A0F7SQW2_PHARH</name>
<protein>
    <recommendedName>
        <fullName evidence="3">ubiquitinyl hydrolase 1</fullName>
        <ecNumber evidence="3">3.4.19.12</ecNumber>
    </recommendedName>
</protein>
<comment type="catalytic activity">
    <reaction evidence="1">
        <text>Thiol-dependent hydrolysis of ester, thioester, amide, peptide and isopeptide bonds formed by the C-terminal Gly of ubiquitin (a 76-residue protein attached to proteins as an intracellular targeting signal).</text>
        <dbReference type="EC" id="3.4.19.12"/>
    </reaction>
</comment>
<dbReference type="PANTHER" id="PTHR21646:SF24">
    <property type="entry name" value="UBIQUITIN CARBOXYL-TERMINAL HYDROLASE"/>
    <property type="match status" value="1"/>
</dbReference>
<dbReference type="PROSITE" id="PS00972">
    <property type="entry name" value="USP_1"/>
    <property type="match status" value="1"/>
</dbReference>
<feature type="region of interest" description="Disordered" evidence="8">
    <location>
        <begin position="1"/>
        <end position="95"/>
    </location>
</feature>
<dbReference type="InterPro" id="IPR018200">
    <property type="entry name" value="USP_CS"/>
</dbReference>
<organism evidence="11">
    <name type="scientific">Phaffia rhodozyma</name>
    <name type="common">Yeast</name>
    <name type="synonym">Xanthophyllomyces dendrorhous</name>
    <dbReference type="NCBI Taxonomy" id="264483"/>
    <lineage>
        <taxon>Eukaryota</taxon>
        <taxon>Fungi</taxon>
        <taxon>Dikarya</taxon>
        <taxon>Basidiomycota</taxon>
        <taxon>Agaricomycotina</taxon>
        <taxon>Tremellomycetes</taxon>
        <taxon>Cystofilobasidiales</taxon>
        <taxon>Mrakiaceae</taxon>
        <taxon>Phaffia</taxon>
    </lineage>
</organism>
<evidence type="ECO:0000259" key="10">
    <source>
        <dbReference type="PROSITE" id="PS51283"/>
    </source>
</evidence>
<dbReference type="PROSITE" id="PS51283">
    <property type="entry name" value="DUSP"/>
    <property type="match status" value="1"/>
</dbReference>
<dbReference type="SMART" id="SM00695">
    <property type="entry name" value="DUSP"/>
    <property type="match status" value="1"/>
</dbReference>
<dbReference type="InterPro" id="IPR038765">
    <property type="entry name" value="Papain-like_cys_pep_sf"/>
</dbReference>
<evidence type="ECO:0000256" key="2">
    <source>
        <dbReference type="ARBA" id="ARBA00009085"/>
    </source>
</evidence>
<feature type="domain" description="USP" evidence="9">
    <location>
        <begin position="425"/>
        <end position="1125"/>
    </location>
</feature>
<feature type="region of interest" description="Disordered" evidence="8">
    <location>
        <begin position="876"/>
        <end position="899"/>
    </location>
</feature>
<feature type="region of interest" description="Disordered" evidence="8">
    <location>
        <begin position="1300"/>
        <end position="1370"/>
    </location>
</feature>
<dbReference type="PROSITE" id="PS50235">
    <property type="entry name" value="USP_3"/>
    <property type="match status" value="1"/>
</dbReference>
<reference evidence="11" key="1">
    <citation type="submission" date="2014-08" db="EMBL/GenBank/DDBJ databases">
        <authorList>
            <person name="Sharma Rahul"/>
            <person name="Thines Marco"/>
        </authorList>
    </citation>
    <scope>NUCLEOTIDE SEQUENCE</scope>
</reference>
<feature type="compositionally biased region" description="Low complexity" evidence="8">
    <location>
        <begin position="1300"/>
        <end position="1309"/>
    </location>
</feature>
<feature type="compositionally biased region" description="Low complexity" evidence="8">
    <location>
        <begin position="876"/>
        <end position="887"/>
    </location>
</feature>
<keyword evidence="7" id="KW-0788">Thiol protease</keyword>
<keyword evidence="5" id="KW-0833">Ubl conjugation pathway</keyword>
<feature type="domain" description="DUSP" evidence="10">
    <location>
        <begin position="93"/>
        <end position="195"/>
    </location>
</feature>
<dbReference type="GO" id="GO:0006508">
    <property type="term" value="P:proteolysis"/>
    <property type="evidence" value="ECO:0007669"/>
    <property type="project" value="UniProtKB-KW"/>
</dbReference>
<dbReference type="InterPro" id="IPR028889">
    <property type="entry name" value="USP"/>
</dbReference>
<dbReference type="Gene3D" id="3.90.70.10">
    <property type="entry name" value="Cysteine proteinases"/>
    <property type="match status" value="2"/>
</dbReference>
<feature type="region of interest" description="Disordered" evidence="8">
    <location>
        <begin position="1168"/>
        <end position="1238"/>
    </location>
</feature>
<dbReference type="InterPro" id="IPR001394">
    <property type="entry name" value="Peptidase_C19_UCH"/>
</dbReference>
<evidence type="ECO:0000256" key="7">
    <source>
        <dbReference type="ARBA" id="ARBA00022807"/>
    </source>
</evidence>
<dbReference type="Gene3D" id="3.30.2230.10">
    <property type="entry name" value="DUSP-like"/>
    <property type="match status" value="1"/>
</dbReference>
<dbReference type="Pfam" id="PF00443">
    <property type="entry name" value="UCH"/>
    <property type="match status" value="1"/>
</dbReference>
<feature type="compositionally biased region" description="Polar residues" evidence="8">
    <location>
        <begin position="69"/>
        <end position="82"/>
    </location>
</feature>
<dbReference type="GO" id="GO:0016579">
    <property type="term" value="P:protein deubiquitination"/>
    <property type="evidence" value="ECO:0007669"/>
    <property type="project" value="InterPro"/>
</dbReference>
<dbReference type="Pfam" id="PF06337">
    <property type="entry name" value="DUSP"/>
    <property type="match status" value="1"/>
</dbReference>
<accession>A0A0F7SQW2</accession>
<evidence type="ECO:0000256" key="6">
    <source>
        <dbReference type="ARBA" id="ARBA00022801"/>
    </source>
</evidence>
<evidence type="ECO:0000256" key="1">
    <source>
        <dbReference type="ARBA" id="ARBA00000707"/>
    </source>
</evidence>
<dbReference type="GO" id="GO:0004843">
    <property type="term" value="F:cysteine-type deubiquitinase activity"/>
    <property type="evidence" value="ECO:0007669"/>
    <property type="project" value="UniProtKB-EC"/>
</dbReference>
<dbReference type="EMBL" id="LN483142">
    <property type="protein sequence ID" value="CED82890.1"/>
    <property type="molecule type" value="Genomic_DNA"/>
</dbReference>
<feature type="compositionally biased region" description="Polar residues" evidence="8">
    <location>
        <begin position="1228"/>
        <end position="1238"/>
    </location>
</feature>
<feature type="compositionally biased region" description="Low complexity" evidence="8">
    <location>
        <begin position="1339"/>
        <end position="1360"/>
    </location>
</feature>
<dbReference type="InterPro" id="IPR006615">
    <property type="entry name" value="Pept_C19_DUSP"/>
</dbReference>
<feature type="compositionally biased region" description="Polar residues" evidence="8">
    <location>
        <begin position="888"/>
        <end position="898"/>
    </location>
</feature>
<evidence type="ECO:0000256" key="5">
    <source>
        <dbReference type="ARBA" id="ARBA00022786"/>
    </source>
</evidence>
<dbReference type="EC" id="3.4.19.12" evidence="3"/>
<dbReference type="InterPro" id="IPR035927">
    <property type="entry name" value="DUSP-like_sf"/>
</dbReference>
<comment type="similarity">
    <text evidence="2">Belongs to the peptidase C19 family.</text>
</comment>
<evidence type="ECO:0000256" key="4">
    <source>
        <dbReference type="ARBA" id="ARBA00022670"/>
    </source>
</evidence>
<evidence type="ECO:0000313" key="11">
    <source>
        <dbReference type="EMBL" id="CED82890.1"/>
    </source>
</evidence>
<sequence length="1370" mass="150436">MQKRARTDDFDFSETSSPKRANSEDPLSDGEQTGGISSNMSLVDPTLLSRGSGLALRDFEEDEEDSKRTMSAPSSTVASGSGPSRDELAPAELSPEEKLQMITNFKKQPLNKGDTWFLIDRRWFRRFSTAFSSSQITEEEIESLKPIDNSRILDENNKLKPDLVEGMDVEMVPSTAWDALETWFGCDVSIPRRVIEGQGLGNERLEFYPPTVTVLFVSSPTIPPPSSPPFAHLRTPFEKPFSAAVKFKIFSSLVARSHFKLVPKDCRYWKLSADVQIENGKGAFITPDEVQQLEPVLIEDGGAESETLESLNIKDGSILALEWKNPEIPGASWPLSSLVGQSEGALDVGISDQQQQQPSQVTGSPAASQGLFSTPGYVAQLENVNSIPPLVKEPKGLLGSLTGILTRSKTALGNGSNERSRKGVMGLSNLGNTCFMNSAIQCMANTNELNRYFLSEVYKDEINRSNPLGMKGQVASSFGDLVSHLYHGTSSSFSPGEFKRTLARFAPSFSGYQQHDSQEFITFLLDGLHEDLNRIMKKPYVESPDWMGGGEEELARLAMACWEGYKKRNDSVIVDLFQGQYKSTVKCPQCDKVSVTFDPFMYLTLPLPVKKKFETRVYYIPQDPLAARYQVDISVPKDSSFKHVKDLLAKWFNVDAKRLITTELWKGQIYKFWSDHEAISEVALSDVIVFYEVGTNLRSRHEPEAYGAPFFITVTSEQSKDAKLITELIIEQYQRILPHTDATNFWKTEAVSLTSEHVDVAETPASSAEQVEEQITEIRVDEDGEVEQKDASVPSPLTVPGTPMDVTSPLSPAESVKASYVASETVSPATTTPAPQKSKPTPIFNVQVFSNRWVPSDSRVIPDGKQMYNLRDFDLTTSSESSDDTNSIGPTQPTSTEAQPLVYPGQGLICIWPSMDTVHQVFGSDESTNAFASTYETFTDPSAVPADPTTRGKKKAVLTIDDCLDEFSKEETLGEDDLWYCSNCKAHQPATKKLELWKVPDILVVHLKRFGGARNLRDKIDNLIEFPITDFDLENRVQERSTAKVLASSGVDLESLGLETTEEPLLYDLYGVDQHYGGLGGGHYTAVAKNVEDGTWYSFDDSRVSSITESSVVTPAAYVLFYRRRTTRPIGGNSRVKAEKALQEKAIASLNASAANSTLNSAVPSIYGGSGRTSPSGDWYPGLRSSGLDNMDSMPGGFPGSSSAPSSPISPNSINADLGDDEDMFDRSSVSSRQVDYSNTYNSEGQLLSYDSEDAKNWRFNSIDRSTDSPPGWVADQELERQADLDEFLASGTNPSAALAAPQSAAFNAHPSPPTSDDEASVPVSAARPPVDEDYDQLASENNSEGVSASSSTSAMSKENWVVVEDEAKP</sequence>
<keyword evidence="4" id="KW-0645">Protease</keyword>
<dbReference type="PANTHER" id="PTHR21646">
    <property type="entry name" value="UBIQUITIN CARBOXYL-TERMINAL HYDROLASE"/>
    <property type="match status" value="1"/>
</dbReference>
<evidence type="ECO:0000256" key="8">
    <source>
        <dbReference type="SAM" id="MobiDB-lite"/>
    </source>
</evidence>
<dbReference type="CDD" id="cd02674">
    <property type="entry name" value="Peptidase_C19R"/>
    <property type="match status" value="1"/>
</dbReference>
<keyword evidence="6 11" id="KW-0378">Hydrolase</keyword>